<accession>A0A4R6TPG1</accession>
<name>A0A4R6TPG1_9BACI</name>
<reference evidence="1 2" key="1">
    <citation type="submission" date="2019-03" db="EMBL/GenBank/DDBJ databases">
        <title>Genomic Encyclopedia of Type Strains, Phase IV (KMG-IV): sequencing the most valuable type-strain genomes for metagenomic binning, comparative biology and taxonomic classification.</title>
        <authorList>
            <person name="Goeker M."/>
        </authorList>
    </citation>
    <scope>NUCLEOTIDE SEQUENCE [LARGE SCALE GENOMIC DNA]</scope>
    <source>
        <strain evidence="1 2">DSM 28697</strain>
    </source>
</reference>
<sequence length="31" mass="3837">MKNIYLLEIDREYVEDFVTVTLFILDKWWSG</sequence>
<proteinExistence type="predicted"/>
<protein>
    <submittedName>
        <fullName evidence="1">Uncharacterized protein</fullName>
    </submittedName>
</protein>
<gene>
    <name evidence="1" type="ORF">EV213_12923</name>
</gene>
<dbReference type="EMBL" id="SNYJ01000029">
    <property type="protein sequence ID" value="TDQ33756.1"/>
    <property type="molecule type" value="Genomic_DNA"/>
</dbReference>
<evidence type="ECO:0000313" key="1">
    <source>
        <dbReference type="EMBL" id="TDQ33756.1"/>
    </source>
</evidence>
<dbReference type="Proteomes" id="UP000295632">
    <property type="component" value="Unassembled WGS sequence"/>
</dbReference>
<dbReference type="AlphaFoldDB" id="A0A4R6TPG1"/>
<keyword evidence="2" id="KW-1185">Reference proteome</keyword>
<evidence type="ECO:0000313" key="2">
    <source>
        <dbReference type="Proteomes" id="UP000295632"/>
    </source>
</evidence>
<comment type="caution">
    <text evidence="1">The sequence shown here is derived from an EMBL/GenBank/DDBJ whole genome shotgun (WGS) entry which is preliminary data.</text>
</comment>
<organism evidence="1 2">
    <name type="scientific">Aureibacillus halotolerans</name>
    <dbReference type="NCBI Taxonomy" id="1508390"/>
    <lineage>
        <taxon>Bacteria</taxon>
        <taxon>Bacillati</taxon>
        <taxon>Bacillota</taxon>
        <taxon>Bacilli</taxon>
        <taxon>Bacillales</taxon>
        <taxon>Bacillaceae</taxon>
        <taxon>Aureibacillus</taxon>
    </lineage>
</organism>